<keyword evidence="2 4" id="KW-0238">DNA-binding</keyword>
<dbReference type="Gene3D" id="1.10.10.60">
    <property type="entry name" value="Homeodomain-like"/>
    <property type="match status" value="1"/>
</dbReference>
<evidence type="ECO:0000256" key="1">
    <source>
        <dbReference type="ARBA" id="ARBA00023015"/>
    </source>
</evidence>
<evidence type="ECO:0000256" key="4">
    <source>
        <dbReference type="PROSITE-ProRule" id="PRU00335"/>
    </source>
</evidence>
<dbReference type="GO" id="GO:0000976">
    <property type="term" value="F:transcription cis-regulatory region binding"/>
    <property type="evidence" value="ECO:0007669"/>
    <property type="project" value="TreeGrafter"/>
</dbReference>
<keyword evidence="1" id="KW-0805">Transcription regulation</keyword>
<keyword evidence="7" id="KW-1185">Reference proteome</keyword>
<dbReference type="SUPFAM" id="SSF48498">
    <property type="entry name" value="Tetracyclin repressor-like, C-terminal domain"/>
    <property type="match status" value="1"/>
</dbReference>
<dbReference type="GO" id="GO:0003700">
    <property type="term" value="F:DNA-binding transcription factor activity"/>
    <property type="evidence" value="ECO:0007669"/>
    <property type="project" value="TreeGrafter"/>
</dbReference>
<dbReference type="Proteomes" id="UP000184076">
    <property type="component" value="Unassembled WGS sequence"/>
</dbReference>
<dbReference type="InterPro" id="IPR050109">
    <property type="entry name" value="HTH-type_TetR-like_transc_reg"/>
</dbReference>
<dbReference type="InterPro" id="IPR015292">
    <property type="entry name" value="Tscrpt_reg_YbiH_C"/>
</dbReference>
<evidence type="ECO:0000259" key="5">
    <source>
        <dbReference type="PROSITE" id="PS50977"/>
    </source>
</evidence>
<dbReference type="Gene3D" id="1.10.357.10">
    <property type="entry name" value="Tetracycline Repressor, domain 2"/>
    <property type="match status" value="1"/>
</dbReference>
<dbReference type="Pfam" id="PF00440">
    <property type="entry name" value="TetR_N"/>
    <property type="match status" value="1"/>
</dbReference>
<dbReference type="Pfam" id="PF09209">
    <property type="entry name" value="CecR_C"/>
    <property type="match status" value="1"/>
</dbReference>
<dbReference type="STRING" id="1121391.SAMN02745206_02986"/>
<dbReference type="InterPro" id="IPR036271">
    <property type="entry name" value="Tet_transcr_reg_TetR-rel_C_sf"/>
</dbReference>
<organism evidence="6 7">
    <name type="scientific">Desulfacinum infernum DSM 9756</name>
    <dbReference type="NCBI Taxonomy" id="1121391"/>
    <lineage>
        <taxon>Bacteria</taxon>
        <taxon>Pseudomonadati</taxon>
        <taxon>Thermodesulfobacteriota</taxon>
        <taxon>Syntrophobacteria</taxon>
        <taxon>Syntrophobacterales</taxon>
        <taxon>Syntrophobacteraceae</taxon>
        <taxon>Desulfacinum</taxon>
    </lineage>
</organism>
<dbReference type="PANTHER" id="PTHR30055">
    <property type="entry name" value="HTH-TYPE TRANSCRIPTIONAL REGULATOR RUTR"/>
    <property type="match status" value="1"/>
</dbReference>
<evidence type="ECO:0000313" key="6">
    <source>
        <dbReference type="EMBL" id="SHF95477.1"/>
    </source>
</evidence>
<dbReference type="SUPFAM" id="SSF46689">
    <property type="entry name" value="Homeodomain-like"/>
    <property type="match status" value="1"/>
</dbReference>
<dbReference type="InterPro" id="IPR001647">
    <property type="entry name" value="HTH_TetR"/>
</dbReference>
<dbReference type="PROSITE" id="PS50977">
    <property type="entry name" value="HTH_TETR_2"/>
    <property type="match status" value="1"/>
</dbReference>
<reference evidence="7" key="1">
    <citation type="submission" date="2016-11" db="EMBL/GenBank/DDBJ databases">
        <authorList>
            <person name="Varghese N."/>
            <person name="Submissions S."/>
        </authorList>
    </citation>
    <scope>NUCLEOTIDE SEQUENCE [LARGE SCALE GENOMIC DNA]</scope>
    <source>
        <strain evidence="7">DSM 9756</strain>
    </source>
</reference>
<evidence type="ECO:0000313" key="7">
    <source>
        <dbReference type="Proteomes" id="UP000184076"/>
    </source>
</evidence>
<gene>
    <name evidence="6" type="ORF">SAMN02745206_02986</name>
</gene>
<feature type="domain" description="HTH tetR-type" evidence="5">
    <location>
        <begin position="8"/>
        <end position="68"/>
    </location>
</feature>
<dbReference type="AlphaFoldDB" id="A0A1M5FVA2"/>
<accession>A0A1M5FVA2</accession>
<feature type="DNA-binding region" description="H-T-H motif" evidence="4">
    <location>
        <begin position="31"/>
        <end position="50"/>
    </location>
</feature>
<sequence length="211" mass="24165">MKQRRDGMETRQRLLDAACRVFAEKGYKAARVADICRRARANVAAVNYHFGNKAALYVEAWKYAFSLGKPTAADIPAHLDPEERLRAFVRRFLRHVVEPDASHLFMRLYFMELIHPTGLVNEIWQQLIEPHRRVLLRILADLLGKDPSDPQVLFCELSVVGQCRAACMLRHRDLEYLLDAPVTDDLVDRLTDHITRFSLAGIHATMTNGKS</sequence>
<dbReference type="PRINTS" id="PR00455">
    <property type="entry name" value="HTHTETR"/>
</dbReference>
<dbReference type="EMBL" id="FQVB01000033">
    <property type="protein sequence ID" value="SHF95477.1"/>
    <property type="molecule type" value="Genomic_DNA"/>
</dbReference>
<proteinExistence type="predicted"/>
<name>A0A1M5FVA2_9BACT</name>
<keyword evidence="3" id="KW-0804">Transcription</keyword>
<dbReference type="PANTHER" id="PTHR30055:SF234">
    <property type="entry name" value="HTH-TYPE TRANSCRIPTIONAL REGULATOR BETI"/>
    <property type="match status" value="1"/>
</dbReference>
<dbReference type="RefSeq" id="WP_073040885.1">
    <property type="nucleotide sequence ID" value="NZ_FQVB01000033.1"/>
</dbReference>
<dbReference type="InterPro" id="IPR009057">
    <property type="entry name" value="Homeodomain-like_sf"/>
</dbReference>
<protein>
    <submittedName>
        <fullName evidence="6">Transcriptional regulator, TetR family</fullName>
    </submittedName>
</protein>
<evidence type="ECO:0000256" key="2">
    <source>
        <dbReference type="ARBA" id="ARBA00023125"/>
    </source>
</evidence>
<evidence type="ECO:0000256" key="3">
    <source>
        <dbReference type="ARBA" id="ARBA00023163"/>
    </source>
</evidence>